<evidence type="ECO:0000313" key="7">
    <source>
        <dbReference type="EMBL" id="MST99002.1"/>
    </source>
</evidence>
<keyword evidence="2 7" id="KW-0378">Hydrolase</keyword>
<dbReference type="Pfam" id="PF00703">
    <property type="entry name" value="Glyco_hydro_2"/>
    <property type="match status" value="1"/>
</dbReference>
<organism evidence="7 8">
    <name type="scientific">Victivallis lenta</name>
    <dbReference type="NCBI Taxonomy" id="2606640"/>
    <lineage>
        <taxon>Bacteria</taxon>
        <taxon>Pseudomonadati</taxon>
        <taxon>Lentisphaerota</taxon>
        <taxon>Lentisphaeria</taxon>
        <taxon>Victivallales</taxon>
        <taxon>Victivallaceae</taxon>
        <taxon>Victivallis</taxon>
    </lineage>
</organism>
<keyword evidence="8" id="KW-1185">Reference proteome</keyword>
<evidence type="ECO:0000259" key="5">
    <source>
        <dbReference type="Pfam" id="PF02836"/>
    </source>
</evidence>
<comment type="caution">
    <text evidence="7">The sequence shown here is derived from an EMBL/GenBank/DDBJ whole genome shotgun (WGS) entry which is preliminary data.</text>
</comment>
<feature type="domain" description="Glycosyl hydrolases family 2 sugar binding" evidence="6">
    <location>
        <begin position="63"/>
        <end position="196"/>
    </location>
</feature>
<evidence type="ECO:0000256" key="2">
    <source>
        <dbReference type="ARBA" id="ARBA00022801"/>
    </source>
</evidence>
<keyword evidence="3" id="KW-0326">Glycosidase</keyword>
<dbReference type="InterPro" id="IPR017853">
    <property type="entry name" value="GH"/>
</dbReference>
<name>A0A844G824_9BACT</name>
<evidence type="ECO:0000259" key="4">
    <source>
        <dbReference type="Pfam" id="PF00703"/>
    </source>
</evidence>
<dbReference type="EMBL" id="VUNS01000027">
    <property type="protein sequence ID" value="MST99002.1"/>
    <property type="molecule type" value="Genomic_DNA"/>
</dbReference>
<protein>
    <submittedName>
        <fullName evidence="7">Glycoside hydrolase family 2</fullName>
    </submittedName>
</protein>
<feature type="domain" description="Glycoside hydrolase family 2 immunoglobulin-like beta-sandwich" evidence="4">
    <location>
        <begin position="238"/>
        <end position="346"/>
    </location>
</feature>
<feature type="domain" description="Glycoside hydrolase family 2 catalytic" evidence="5">
    <location>
        <begin position="351"/>
        <end position="513"/>
    </location>
</feature>
<reference evidence="7 8" key="1">
    <citation type="submission" date="2019-08" db="EMBL/GenBank/DDBJ databases">
        <title>In-depth cultivation of the pig gut microbiome towards novel bacterial diversity and tailored functional studies.</title>
        <authorList>
            <person name="Wylensek D."/>
            <person name="Hitch T.C.A."/>
            <person name="Clavel T."/>
        </authorList>
    </citation>
    <scope>NUCLEOTIDE SEQUENCE [LARGE SCALE GENOMIC DNA]</scope>
    <source>
        <strain evidence="7 8">BBE-744-WT-12</strain>
    </source>
</reference>
<dbReference type="Pfam" id="PF02836">
    <property type="entry name" value="Glyco_hydro_2_C"/>
    <property type="match status" value="1"/>
</dbReference>
<dbReference type="InterPro" id="IPR013783">
    <property type="entry name" value="Ig-like_fold"/>
</dbReference>
<gene>
    <name evidence="7" type="ORF">FYJ85_18360</name>
</gene>
<dbReference type="PANTHER" id="PTHR42732">
    <property type="entry name" value="BETA-GALACTOSIDASE"/>
    <property type="match status" value="1"/>
</dbReference>
<sequence>MNIRQILPALAGIAVLCGPVRADIAPYLPPPHDFRRAETVKPDQIEFKLGGETVRPADFVRSRSLNGEWRFSGVTNSATPFPADADLNTGFMKPEFDASGWSTIKVPLDWFVKYPQARKESEPYTKGLYRTEFELTPAELENRRVILKFDCVGYDAKVFLNGKEIGSHHGDFTPFEIDATDAAKPGRNVLALRVFSDFGPSFGRREKAVHAYGAQWWIGNIKGGIWQNVTLSLEPALRIRKLFVTPDLAKGGIEVDYTIVNHTGRTFAGTLEGVVTDAMKAAANTPAGTASAGIALKPGVNTGRLTLKLENPQKWSVERPYLYFLTLALRGPDRTVSAASTRFGYREFHAKNGKFYLNGEEIYLFGENIPSCSYGGFNRSAEEEEKLLTGFILGCRNLGYVILRNAHMPIVPAALEIADECGMMIFNEWAWSFTTHLDVPEFEKHNIPELREFVEATYNHPSVAMWSLGNEVVHSNRPEIARQMDLQVETVRAMDRQKRPISTFSGQAGWGSYGRTKLDTDVYDLHTYVALSRPWTERDKEADFIYKGLLEIFGGKNGRLEKPLIAWENVGFSWGFHDASNKNANFKRNDIDEYMKYVNREYNWGQPCGIGFTGCMSLAEAVDPAVRQDVPMSRYGRRIFELYRLDRRFTGFAPWFSDPTLKTATLWNQPVLPTLRNPAGLPPRNLFSGGTTAWNLEIVNNSNRAYRSLTLEVALAGPDGKTVPVASLPAGELPAQRNAKREVQLTMPETGTGFYQLRLTLLDNGKELARNYYDLYIDTPALRSEKIEAVRPVLVYDTGAPKNVARLAEQLKAFGMPYTVVRDLKTLKAPATLVIPPETETPQRLALRNDPNLSAFLNAGGVVLLLEQKNLSSELPLGLQLVADEKSFCDPVILTHPVFEGLSARNFDTWNNPDFGYVVSGCFLPFTENALAAKGPNLGSRNVGMALLEGTVGKGRLIVSQLNAFAAAPQDSSAARYLRNLFRYAAGTAELRKEARPMVSSADTGYKVNPARLEPVDLAPYANRGFSDEFDNDGKGGWFDQGENDFRMMPTGAVEAAGVAFRIIDPAENNDKSCLVLAGTDRPKFPLSIRGIKVNRKFSRLYFLHTAAWGGAADAGRYRINYADGRSVDLPLVGNRNIGDWWNASPLPEALVGIYRKNPAGNNIGTYIAEWENPRPGTEIASIDFLSPLFRERNDIDYLPSKTAVPALIAVTGETAHPAPVDMTGRNFVNCNPAKEVGSTVSGTVRKVRDGWNIAFKASPEGEVPAAFFVYSPEGMSGRYDYLVLRIRSSRDGNVEVVLPQKDWKGRYTGVITLPGDGKFHTYRLRFGKELRRSGTFPLSDLRNELFFFYRGNRERPALDFTVGSATLE</sequence>
<dbReference type="InterPro" id="IPR006102">
    <property type="entry name" value="Ig-like_GH2"/>
</dbReference>
<dbReference type="RefSeq" id="WP_154420090.1">
    <property type="nucleotide sequence ID" value="NZ_VUNS01000027.1"/>
</dbReference>
<accession>A0A844G824</accession>
<dbReference type="Gene3D" id="2.60.120.260">
    <property type="entry name" value="Galactose-binding domain-like"/>
    <property type="match status" value="1"/>
</dbReference>
<dbReference type="Gene3D" id="2.60.40.10">
    <property type="entry name" value="Immunoglobulins"/>
    <property type="match status" value="2"/>
</dbReference>
<dbReference type="InterPro" id="IPR036156">
    <property type="entry name" value="Beta-gal/glucu_dom_sf"/>
</dbReference>
<dbReference type="InterPro" id="IPR051913">
    <property type="entry name" value="GH2_Domain-Containing"/>
</dbReference>
<dbReference type="SUPFAM" id="SSF49785">
    <property type="entry name" value="Galactose-binding domain-like"/>
    <property type="match status" value="1"/>
</dbReference>
<dbReference type="InterPro" id="IPR006103">
    <property type="entry name" value="Glyco_hydro_2_cat"/>
</dbReference>
<dbReference type="Proteomes" id="UP000435649">
    <property type="component" value="Unassembled WGS sequence"/>
</dbReference>
<dbReference type="GO" id="GO:0005975">
    <property type="term" value="P:carbohydrate metabolic process"/>
    <property type="evidence" value="ECO:0007669"/>
    <property type="project" value="InterPro"/>
</dbReference>
<dbReference type="InterPro" id="IPR006104">
    <property type="entry name" value="Glyco_hydro_2_N"/>
</dbReference>
<dbReference type="PANTHER" id="PTHR42732:SF1">
    <property type="entry name" value="BETA-MANNOSIDASE"/>
    <property type="match status" value="1"/>
</dbReference>
<dbReference type="InterPro" id="IPR008979">
    <property type="entry name" value="Galactose-bd-like_sf"/>
</dbReference>
<evidence type="ECO:0000259" key="6">
    <source>
        <dbReference type="Pfam" id="PF02837"/>
    </source>
</evidence>
<evidence type="ECO:0000256" key="3">
    <source>
        <dbReference type="ARBA" id="ARBA00023295"/>
    </source>
</evidence>
<dbReference type="GO" id="GO:0004553">
    <property type="term" value="F:hydrolase activity, hydrolyzing O-glycosyl compounds"/>
    <property type="evidence" value="ECO:0007669"/>
    <property type="project" value="InterPro"/>
</dbReference>
<evidence type="ECO:0000313" key="8">
    <source>
        <dbReference type="Proteomes" id="UP000435649"/>
    </source>
</evidence>
<dbReference type="SUPFAM" id="SSF51445">
    <property type="entry name" value="(Trans)glycosidases"/>
    <property type="match status" value="1"/>
</dbReference>
<dbReference type="Pfam" id="PF02837">
    <property type="entry name" value="Glyco_hydro_2_N"/>
    <property type="match status" value="1"/>
</dbReference>
<dbReference type="SUPFAM" id="SSF49303">
    <property type="entry name" value="beta-Galactosidase/glucuronidase domain"/>
    <property type="match status" value="2"/>
</dbReference>
<comment type="similarity">
    <text evidence="1">Belongs to the glycosyl hydrolase 2 family.</text>
</comment>
<dbReference type="Gene3D" id="3.20.20.80">
    <property type="entry name" value="Glycosidases"/>
    <property type="match status" value="1"/>
</dbReference>
<evidence type="ECO:0000256" key="1">
    <source>
        <dbReference type="ARBA" id="ARBA00007401"/>
    </source>
</evidence>
<proteinExistence type="inferred from homology"/>